<gene>
    <name evidence="5" type="ORF">C8P64_1679</name>
</gene>
<comment type="subcellular location">
    <subcellularLocation>
        <location evidence="1">Cell membrane</location>
    </subcellularLocation>
</comment>
<evidence type="ECO:0000256" key="1">
    <source>
        <dbReference type="ARBA" id="ARBA00004236"/>
    </source>
</evidence>
<accession>A0A2T6AH61</accession>
<keyword evidence="3" id="KW-1003">Cell membrane</keyword>
<evidence type="ECO:0000313" key="5">
    <source>
        <dbReference type="EMBL" id="PTX43153.1"/>
    </source>
</evidence>
<keyword evidence="6" id="KW-1185">Reference proteome</keyword>
<evidence type="ECO:0000256" key="3">
    <source>
        <dbReference type="ARBA" id="ARBA00022475"/>
    </source>
</evidence>
<dbReference type="Pfam" id="PF06977">
    <property type="entry name" value="SdiA-regulated"/>
    <property type="match status" value="1"/>
</dbReference>
<dbReference type="SUPFAM" id="SSF75011">
    <property type="entry name" value="3-carboxy-cis,cis-mucoante lactonizing enzyme"/>
    <property type="match status" value="1"/>
</dbReference>
<dbReference type="InterPro" id="IPR011042">
    <property type="entry name" value="6-blade_b-propeller_TolB-like"/>
</dbReference>
<sequence>MNRWAVGIVMLVLVLAGVIYAIYEANDYDFNDATISYEILNKWELPAELEEVSGIHWVSDDRIACIQDEDGIIFIYDLGSKSIVKQYTFGPPGDYEALTFLNGEFWVIESSGKLYNIKSLELAEKNAEEIELEFEYRNNIEGMASTQDGDLWLAVKERNLDNRGDYKGIYSFDPKTNKLDYEPVIKINYNDPAFDVLRTNNPRKLIRPSDIGFHPITGELYVLDAEFQKILILKESGKIKELHLLDPEEFSQPEGIAFSPSGRIFIANEGLGGAPNIIEIRFLK</sequence>
<evidence type="ECO:0000313" key="6">
    <source>
        <dbReference type="Proteomes" id="UP000244174"/>
    </source>
</evidence>
<dbReference type="AlphaFoldDB" id="A0A2T6AH61"/>
<reference evidence="5 6" key="1">
    <citation type="submission" date="2018-04" db="EMBL/GenBank/DDBJ databases">
        <title>Genomic Encyclopedia of Archaeal and Bacterial Type Strains, Phase II (KMG-II): from individual species to whole genera.</title>
        <authorList>
            <person name="Goeker M."/>
        </authorList>
    </citation>
    <scope>NUCLEOTIDE SEQUENCE [LARGE SCALE GENOMIC DNA]</scope>
    <source>
        <strain evidence="5 6">DSM 23082</strain>
    </source>
</reference>
<proteinExistence type="inferred from homology"/>
<protein>
    <submittedName>
        <fullName evidence="5">Uncharacterized protein YjiK</fullName>
    </submittedName>
</protein>
<dbReference type="InterPro" id="IPR009722">
    <property type="entry name" value="YjiK/CarP"/>
</dbReference>
<name>A0A2T6AH61_9FLAO</name>
<dbReference type="EMBL" id="QBKQ01000002">
    <property type="protein sequence ID" value="PTX43153.1"/>
    <property type="molecule type" value="Genomic_DNA"/>
</dbReference>
<dbReference type="Proteomes" id="UP000244174">
    <property type="component" value="Unassembled WGS sequence"/>
</dbReference>
<comment type="similarity">
    <text evidence="2">Belongs to the YjiK family.</text>
</comment>
<dbReference type="Gene3D" id="2.120.10.30">
    <property type="entry name" value="TolB, C-terminal domain"/>
    <property type="match status" value="1"/>
</dbReference>
<evidence type="ECO:0000256" key="4">
    <source>
        <dbReference type="ARBA" id="ARBA00023136"/>
    </source>
</evidence>
<organism evidence="5 6">
    <name type="scientific">Christiangramia gaetbulicola</name>
    <dbReference type="NCBI Taxonomy" id="703340"/>
    <lineage>
        <taxon>Bacteria</taxon>
        <taxon>Pseudomonadati</taxon>
        <taxon>Bacteroidota</taxon>
        <taxon>Flavobacteriia</taxon>
        <taxon>Flavobacteriales</taxon>
        <taxon>Flavobacteriaceae</taxon>
        <taxon>Christiangramia</taxon>
    </lineage>
</organism>
<dbReference type="GO" id="GO:0005886">
    <property type="term" value="C:plasma membrane"/>
    <property type="evidence" value="ECO:0007669"/>
    <property type="project" value="UniProtKB-SubCell"/>
</dbReference>
<comment type="caution">
    <text evidence="5">The sequence shown here is derived from an EMBL/GenBank/DDBJ whole genome shotgun (WGS) entry which is preliminary data.</text>
</comment>
<keyword evidence="4" id="KW-0472">Membrane</keyword>
<dbReference type="OrthoDB" id="5292493at2"/>
<dbReference type="RefSeq" id="WP_108171602.1">
    <property type="nucleotide sequence ID" value="NZ_QBKQ01000002.1"/>
</dbReference>
<evidence type="ECO:0000256" key="2">
    <source>
        <dbReference type="ARBA" id="ARBA00009852"/>
    </source>
</evidence>